<comment type="catalytic activity">
    <reaction evidence="10">
        <text>L-lysyl(27)-[histone H3] + S-adenosyl-L-methionine = N(6)-methyl-L-lysyl(27)-[histone H3] + S-adenosyl-L-homocysteine + H(+)</text>
        <dbReference type="Rhea" id="RHEA:60296"/>
        <dbReference type="Rhea" id="RHEA-COMP:15544"/>
        <dbReference type="Rhea" id="RHEA-COMP:15548"/>
        <dbReference type="ChEBI" id="CHEBI:15378"/>
        <dbReference type="ChEBI" id="CHEBI:29969"/>
        <dbReference type="ChEBI" id="CHEBI:57856"/>
        <dbReference type="ChEBI" id="CHEBI:59789"/>
        <dbReference type="ChEBI" id="CHEBI:61929"/>
        <dbReference type="EC" id="2.1.1.369"/>
    </reaction>
</comment>
<dbReference type="Pfam" id="PF00856">
    <property type="entry name" value="SET"/>
    <property type="match status" value="1"/>
</dbReference>
<feature type="domain" description="SET" evidence="15">
    <location>
        <begin position="220"/>
        <end position="341"/>
    </location>
</feature>
<evidence type="ECO:0000256" key="4">
    <source>
        <dbReference type="ARBA" id="ARBA00022691"/>
    </source>
</evidence>
<feature type="region of interest" description="Disordered" evidence="13">
    <location>
        <begin position="1"/>
        <end position="35"/>
    </location>
</feature>
<dbReference type="GO" id="GO:0003712">
    <property type="term" value="F:transcription coregulator activity"/>
    <property type="evidence" value="ECO:0000318"/>
    <property type="project" value="GO_Central"/>
</dbReference>
<evidence type="ECO:0000256" key="11">
    <source>
        <dbReference type="ARBA" id="ARBA00066815"/>
    </source>
</evidence>
<protein>
    <recommendedName>
        <fullName evidence="11">[histone H3]-lysine(27) N-methyltransferase</fullName>
        <ecNumber evidence="11">2.1.1.369</ecNumber>
    </recommendedName>
</protein>
<evidence type="ECO:0000256" key="8">
    <source>
        <dbReference type="ARBA" id="ARBA00022853"/>
    </source>
</evidence>
<keyword evidence="7" id="KW-0862">Zinc</keyword>
<dbReference type="InterPro" id="IPR013083">
    <property type="entry name" value="Znf_RING/FYVE/PHD"/>
</dbReference>
<dbReference type="InterPro" id="IPR011011">
    <property type="entry name" value="Znf_FYVE_PHD"/>
</dbReference>
<evidence type="ECO:0000256" key="2">
    <source>
        <dbReference type="ARBA" id="ARBA00022603"/>
    </source>
</evidence>
<evidence type="ECO:0000256" key="9">
    <source>
        <dbReference type="ARBA" id="ARBA00023242"/>
    </source>
</evidence>
<dbReference type="PROSITE" id="PS01359">
    <property type="entry name" value="ZF_PHD_1"/>
    <property type="match status" value="1"/>
</dbReference>
<dbReference type="GO" id="GO:0006357">
    <property type="term" value="P:regulation of transcription by RNA polymerase II"/>
    <property type="evidence" value="ECO:0000318"/>
    <property type="project" value="GO_Central"/>
</dbReference>
<feature type="domain" description="PHD-type" evidence="14">
    <location>
        <begin position="38"/>
        <end position="88"/>
    </location>
</feature>
<dbReference type="InterPro" id="IPR046341">
    <property type="entry name" value="SET_dom_sf"/>
</dbReference>
<evidence type="ECO:0000259" key="14">
    <source>
        <dbReference type="PROSITE" id="PS50016"/>
    </source>
</evidence>
<dbReference type="SUPFAM" id="SSF82199">
    <property type="entry name" value="SET domain"/>
    <property type="match status" value="1"/>
</dbReference>
<accession>A0A9R0I564</accession>
<dbReference type="GO" id="GO:0140953">
    <property type="term" value="F:histone H3K27 monomethyltransferase activity"/>
    <property type="evidence" value="ECO:0007669"/>
    <property type="project" value="UniProtKB-EC"/>
</dbReference>
<dbReference type="InterPro" id="IPR001214">
    <property type="entry name" value="SET_dom"/>
</dbReference>
<dbReference type="PROSITE" id="PS50280">
    <property type="entry name" value="SET"/>
    <property type="match status" value="1"/>
</dbReference>
<evidence type="ECO:0000256" key="7">
    <source>
        <dbReference type="ARBA" id="ARBA00022833"/>
    </source>
</evidence>
<dbReference type="GO" id="GO:0051726">
    <property type="term" value="P:regulation of cell cycle"/>
    <property type="evidence" value="ECO:0007669"/>
    <property type="project" value="UniProtKB-ARBA"/>
</dbReference>
<keyword evidence="9" id="KW-0539">Nucleus</keyword>
<dbReference type="Gene3D" id="3.30.40.10">
    <property type="entry name" value="Zinc/RING finger domain, C3HC4 (zinc finger)"/>
    <property type="match status" value="1"/>
</dbReference>
<evidence type="ECO:0000256" key="10">
    <source>
        <dbReference type="ARBA" id="ARBA00052048"/>
    </source>
</evidence>
<dbReference type="GeneID" id="110783040"/>
<organism evidence="16 17">
    <name type="scientific">Spinacia oleracea</name>
    <name type="common">Spinach</name>
    <dbReference type="NCBI Taxonomy" id="3562"/>
    <lineage>
        <taxon>Eukaryota</taxon>
        <taxon>Viridiplantae</taxon>
        <taxon>Streptophyta</taxon>
        <taxon>Embryophyta</taxon>
        <taxon>Tracheophyta</taxon>
        <taxon>Spermatophyta</taxon>
        <taxon>Magnoliopsida</taxon>
        <taxon>eudicotyledons</taxon>
        <taxon>Gunneridae</taxon>
        <taxon>Pentapetalae</taxon>
        <taxon>Caryophyllales</taxon>
        <taxon>Chenopodiaceae</taxon>
        <taxon>Chenopodioideae</taxon>
        <taxon>Anserineae</taxon>
        <taxon>Spinacia</taxon>
    </lineage>
</organism>
<dbReference type="PROSITE" id="PS50016">
    <property type="entry name" value="ZF_PHD_2"/>
    <property type="match status" value="1"/>
</dbReference>
<evidence type="ECO:0000259" key="15">
    <source>
        <dbReference type="PROSITE" id="PS50280"/>
    </source>
</evidence>
<dbReference type="Gene3D" id="2.170.270.10">
    <property type="entry name" value="SET domain"/>
    <property type="match status" value="1"/>
</dbReference>
<dbReference type="GO" id="GO:0006275">
    <property type="term" value="P:regulation of DNA replication"/>
    <property type="evidence" value="ECO:0007669"/>
    <property type="project" value="UniProtKB-ARBA"/>
</dbReference>
<evidence type="ECO:0000313" key="16">
    <source>
        <dbReference type="Proteomes" id="UP000813463"/>
    </source>
</evidence>
<dbReference type="GO" id="GO:0008270">
    <property type="term" value="F:zinc ion binding"/>
    <property type="evidence" value="ECO:0007669"/>
    <property type="project" value="UniProtKB-KW"/>
</dbReference>
<proteinExistence type="predicted"/>
<evidence type="ECO:0000256" key="13">
    <source>
        <dbReference type="SAM" id="MobiDB-lite"/>
    </source>
</evidence>
<keyword evidence="5" id="KW-0479">Metal-binding</keyword>
<dbReference type="EC" id="2.1.1.369" evidence="11"/>
<sequence length="353" mass="39659">MASAAVALRRRTRAPKPVFRPPSPSSESESESDSDFDDVCCEECGSGKNAPDLLLCDGCDRGYHLYCLKPILAAVPKGSWFCPPCSGGKKPNSFPLVQTKIVDFFRIQKPPIEVEKPVTDSRKRRKRSSSFVVSKKSRKLLPFNPSEDPNRRLEQMASLATALTATGTEFSNELTYVPGMAPRSANCAALEDGGMQVMSKEDTETLNLCKKMMERGEWPPLLVVFDSKEGFTVQADRSIRDLTIITEYVGDVDYLRNRENDDGDSIMTLLSASNPSQNLVVCPDKRSNIARFINGINNYTPEGRRKQNLKCVRYNINGECRVLLIANREIRKGERLYYDYNGLENEYPTEHFV</sequence>
<dbReference type="FunFam" id="2.170.270.10:FF:000038">
    <property type="entry name" value="Histone-lysine N-methyltransferase ATXR5"/>
    <property type="match status" value="1"/>
</dbReference>
<dbReference type="InterPro" id="IPR019787">
    <property type="entry name" value="Znf_PHD-finger"/>
</dbReference>
<name>A0A9R0I564_SPIOL</name>
<dbReference type="KEGG" id="soe:110783040"/>
<reference evidence="17" key="2">
    <citation type="submission" date="2025-08" db="UniProtKB">
        <authorList>
            <consortium name="RefSeq"/>
        </authorList>
    </citation>
    <scope>IDENTIFICATION</scope>
    <source>
        <tissue evidence="17">Leaf</tissue>
    </source>
</reference>
<evidence type="ECO:0000313" key="17">
    <source>
        <dbReference type="RefSeq" id="XP_021843027.1"/>
    </source>
</evidence>
<keyword evidence="4" id="KW-0949">S-adenosyl-L-methionine</keyword>
<evidence type="ECO:0000256" key="12">
    <source>
        <dbReference type="PROSITE-ProRule" id="PRU00146"/>
    </source>
</evidence>
<dbReference type="InterPro" id="IPR053114">
    <property type="entry name" value="ATXR5/ATXR6"/>
</dbReference>
<dbReference type="GO" id="GO:0032259">
    <property type="term" value="P:methylation"/>
    <property type="evidence" value="ECO:0007669"/>
    <property type="project" value="UniProtKB-KW"/>
</dbReference>
<dbReference type="GO" id="GO:0000785">
    <property type="term" value="C:chromatin"/>
    <property type="evidence" value="ECO:0000318"/>
    <property type="project" value="GO_Central"/>
</dbReference>
<evidence type="ECO:0000256" key="5">
    <source>
        <dbReference type="ARBA" id="ARBA00022723"/>
    </source>
</evidence>
<dbReference type="InterPro" id="IPR001965">
    <property type="entry name" value="Znf_PHD"/>
</dbReference>
<reference evidence="16" key="1">
    <citation type="journal article" date="2021" name="Nat. Commun.">
        <title>Genomic analyses provide insights into spinach domestication and the genetic basis of agronomic traits.</title>
        <authorList>
            <person name="Cai X."/>
            <person name="Sun X."/>
            <person name="Xu C."/>
            <person name="Sun H."/>
            <person name="Wang X."/>
            <person name="Ge C."/>
            <person name="Zhang Z."/>
            <person name="Wang Q."/>
            <person name="Fei Z."/>
            <person name="Jiao C."/>
            <person name="Wang Q."/>
        </authorList>
    </citation>
    <scope>NUCLEOTIDE SEQUENCE [LARGE SCALE GENOMIC DNA]</scope>
    <source>
        <strain evidence="16">cv. Varoflay</strain>
    </source>
</reference>
<dbReference type="GO" id="GO:0005634">
    <property type="term" value="C:nucleus"/>
    <property type="evidence" value="ECO:0000318"/>
    <property type="project" value="GO_Central"/>
</dbReference>
<dbReference type="GO" id="GO:0004402">
    <property type="term" value="F:histone acetyltransferase activity"/>
    <property type="evidence" value="ECO:0000318"/>
    <property type="project" value="GO_Central"/>
</dbReference>
<dbReference type="PANTHER" id="PTHR48442">
    <property type="entry name" value="SET DOMAIN-CONTAINING PROTEIN"/>
    <property type="match status" value="1"/>
</dbReference>
<dbReference type="CDD" id="cd10539">
    <property type="entry name" value="SET_ATXR5_6-like"/>
    <property type="match status" value="1"/>
</dbReference>
<gene>
    <name evidence="17" type="primary">LOC110783040</name>
</gene>
<dbReference type="AlphaFoldDB" id="A0A9R0I564"/>
<dbReference type="Pfam" id="PF00628">
    <property type="entry name" value="PHD"/>
    <property type="match status" value="1"/>
</dbReference>
<keyword evidence="2" id="KW-0489">Methyltransferase</keyword>
<dbReference type="SMART" id="SM00249">
    <property type="entry name" value="PHD"/>
    <property type="match status" value="1"/>
</dbReference>
<evidence type="ECO:0000256" key="1">
    <source>
        <dbReference type="ARBA" id="ARBA00004123"/>
    </source>
</evidence>
<dbReference type="SUPFAM" id="SSF57903">
    <property type="entry name" value="FYVE/PHD zinc finger"/>
    <property type="match status" value="1"/>
</dbReference>
<dbReference type="PANTHER" id="PTHR48442:SF1">
    <property type="entry name" value="SET DOMAIN-CONTAINING PROTEIN"/>
    <property type="match status" value="1"/>
</dbReference>
<dbReference type="RefSeq" id="XP_021843027.1">
    <property type="nucleotide sequence ID" value="XM_021987335.2"/>
</dbReference>
<comment type="subcellular location">
    <subcellularLocation>
        <location evidence="1">Nucleus</location>
    </subcellularLocation>
</comment>
<evidence type="ECO:0000256" key="6">
    <source>
        <dbReference type="ARBA" id="ARBA00022771"/>
    </source>
</evidence>
<keyword evidence="16" id="KW-1185">Reference proteome</keyword>
<dbReference type="GO" id="GO:0003682">
    <property type="term" value="F:chromatin binding"/>
    <property type="evidence" value="ECO:0000318"/>
    <property type="project" value="GO_Central"/>
</dbReference>
<keyword evidence="6 12" id="KW-0863">Zinc-finger</keyword>
<dbReference type="InterPro" id="IPR019786">
    <property type="entry name" value="Zinc_finger_PHD-type_CS"/>
</dbReference>
<dbReference type="Proteomes" id="UP000813463">
    <property type="component" value="Chromosome 3"/>
</dbReference>
<dbReference type="OrthoDB" id="336088at2759"/>
<keyword evidence="3" id="KW-0808">Transferase</keyword>
<evidence type="ECO:0000256" key="3">
    <source>
        <dbReference type="ARBA" id="ARBA00022679"/>
    </source>
</evidence>
<keyword evidence="8" id="KW-0156">Chromatin regulator</keyword>